<comment type="similarity">
    <text evidence="1 7">Belongs to the neutral ceramidase family.</text>
</comment>
<evidence type="ECO:0000256" key="7">
    <source>
        <dbReference type="RuleBase" id="RU366019"/>
    </source>
</evidence>
<keyword evidence="6" id="KW-0479">Metal-binding</keyword>
<dbReference type="EMBL" id="GDIQ01099386">
    <property type="protein sequence ID" value="JAL52340.1"/>
    <property type="molecule type" value="Transcribed_RNA"/>
</dbReference>
<keyword evidence="7" id="KW-0746">Sphingolipid metabolism</keyword>
<feature type="binding site" evidence="6">
    <location>
        <position position="514"/>
    </location>
    <ligand>
        <name>Zn(2+)</name>
        <dbReference type="ChEBI" id="CHEBI:29105"/>
    </ligand>
</feature>
<keyword evidence="7" id="KW-0443">Lipid metabolism</keyword>
<dbReference type="GO" id="GO:0005576">
    <property type="term" value="C:extracellular region"/>
    <property type="evidence" value="ECO:0007669"/>
    <property type="project" value="TreeGrafter"/>
</dbReference>
<keyword evidence="8" id="KW-0732">Signal</keyword>
<dbReference type="AlphaFoldDB" id="A0A0P5RKM4"/>
<dbReference type="InterPro" id="IPR038445">
    <property type="entry name" value="NCDase_C_sf"/>
</dbReference>
<proteinExistence type="inferred from homology"/>
<feature type="active site" description="Nucleophile" evidence="5">
    <location>
        <position position="283"/>
    </location>
</feature>
<dbReference type="PANTHER" id="PTHR12670">
    <property type="entry name" value="CERAMIDASE"/>
    <property type="match status" value="1"/>
</dbReference>
<feature type="binding site" evidence="6">
    <location>
        <position position="122"/>
    </location>
    <ligand>
        <name>Zn(2+)</name>
        <dbReference type="ChEBI" id="CHEBI:29105"/>
    </ligand>
</feature>
<comment type="catalytic activity">
    <reaction evidence="7">
        <text>an N-acylsphing-4-enine + H2O = sphing-4-enine + a fatty acid</text>
        <dbReference type="Rhea" id="RHEA:20856"/>
        <dbReference type="ChEBI" id="CHEBI:15377"/>
        <dbReference type="ChEBI" id="CHEBI:28868"/>
        <dbReference type="ChEBI" id="CHEBI:52639"/>
        <dbReference type="ChEBI" id="CHEBI:57756"/>
        <dbReference type="EC" id="3.5.1.23"/>
    </reaction>
</comment>
<organism evidence="11">
    <name type="scientific">Daphnia magna</name>
    <dbReference type="NCBI Taxonomy" id="35525"/>
    <lineage>
        <taxon>Eukaryota</taxon>
        <taxon>Metazoa</taxon>
        <taxon>Ecdysozoa</taxon>
        <taxon>Arthropoda</taxon>
        <taxon>Crustacea</taxon>
        <taxon>Branchiopoda</taxon>
        <taxon>Diplostraca</taxon>
        <taxon>Cladocera</taxon>
        <taxon>Anomopoda</taxon>
        <taxon>Daphniidae</taxon>
        <taxon>Daphnia</taxon>
    </lineage>
</organism>
<feature type="domain" description="Neutral/alkaline non-lysosomal ceramidase C-terminal" evidence="10">
    <location>
        <begin position="545"/>
        <end position="705"/>
    </location>
</feature>
<keyword evidence="4 7" id="KW-0378">Hydrolase</keyword>
<sequence>MSSRCQDILKTMKHFIVIAIVTHACFADPTIYDVGVGIADITGPAAEINTMGYASPSPLTSGIHTRLYSRAFVIDDGINRVVFVSADVCMIDQAVKTEVVKRLEAKYNGTYSAKNVVLSGTHTHSGPGGYLQYVLLIITSKGWVQQSFDALVDGIVLSIDLAHNDAKQANIFYAKDTLIDANINRSPSSYLNNPAPERAKYTYNTDKDMVQLKFVSIDGQPIGVINWYAVHLTSMNKTNQYISSDNKGYAGLLFEGAVNGAENMPGKGPFVAAFASSNLGDVSPNTMGARCIDTGLPCDFVSSTCNNRSQLCIAFGPGKDMVDSTRIIGEKQFQKAWSMYEKDNSELEPLEGPVQFAHQYVDMPNYSVQIQDAVNGPTTVKLCTPALGYAFAAGCVDGAGGFDFTQGTTSGNDFWDLVATALVEPSEEVQKCHAPKPVLISTGELSWPYAWHPNIAETQLLRIGQLMIAAVPGEFTTMAGRRLREALNSESINNGGPSNIKTVIAGLSNVYTHYVTTFEEYQMQRYEAGSVLYGPHTLSAHLDQYKKLTRSIFKDEDLESGPAPPFLLDSQISLVPGVVFDRPAFGHEFGDCIVQPYPFVRPNETVTATFVAGHPRNNLMTEKTFMEVEAKQEDESWKVIRTDAHFDTFFFWERTSGVGQSEAHLRWIVPGDTSEGEYRISHFGHYKNIDGSIDPYSGTTQSFMVGAV</sequence>
<dbReference type="OrthoDB" id="191371at2759"/>
<evidence type="ECO:0000313" key="11">
    <source>
        <dbReference type="EMBL" id="JAL52340.1"/>
    </source>
</evidence>
<dbReference type="InterPro" id="IPR006823">
    <property type="entry name" value="Ceramidase_alk"/>
</dbReference>
<keyword evidence="6" id="KW-0862">Zinc</keyword>
<evidence type="ECO:0000259" key="9">
    <source>
        <dbReference type="Pfam" id="PF04734"/>
    </source>
</evidence>
<feature type="domain" description="Neutral/alkaline non-lysosomal ceramidase N-terminal" evidence="9">
    <location>
        <begin position="32"/>
        <end position="542"/>
    </location>
</feature>
<dbReference type="InterPro" id="IPR031331">
    <property type="entry name" value="NEUT/ALK_ceramidase_C"/>
</dbReference>
<dbReference type="InterPro" id="IPR031329">
    <property type="entry name" value="NEUT/ALK_ceramidase_N"/>
</dbReference>
<dbReference type="PANTHER" id="PTHR12670:SF1">
    <property type="entry name" value="NEUTRAL CERAMIDASE"/>
    <property type="match status" value="1"/>
</dbReference>
<evidence type="ECO:0000259" key="10">
    <source>
        <dbReference type="Pfam" id="PF17048"/>
    </source>
</evidence>
<dbReference type="GO" id="GO:0046872">
    <property type="term" value="F:metal ion binding"/>
    <property type="evidence" value="ECO:0007669"/>
    <property type="project" value="UniProtKB-KW"/>
</dbReference>
<dbReference type="GO" id="GO:0046514">
    <property type="term" value="P:ceramide catabolic process"/>
    <property type="evidence" value="ECO:0007669"/>
    <property type="project" value="InterPro"/>
</dbReference>
<feature type="binding site" evidence="6">
    <location>
        <position position="231"/>
    </location>
    <ligand>
        <name>Zn(2+)</name>
        <dbReference type="ChEBI" id="CHEBI:29105"/>
    </ligand>
</feature>
<evidence type="ECO:0000256" key="3">
    <source>
        <dbReference type="ARBA" id="ARBA00019235"/>
    </source>
</evidence>
<name>A0A0P5RKM4_9CRUS</name>
<evidence type="ECO:0000256" key="1">
    <source>
        <dbReference type="ARBA" id="ARBA00009835"/>
    </source>
</evidence>
<feature type="chain" id="PRO_5007423241" description="Neutral ceramidase" evidence="8">
    <location>
        <begin position="28"/>
        <end position="708"/>
    </location>
</feature>
<protein>
    <recommendedName>
        <fullName evidence="3 7">Neutral ceramidase</fullName>
        <ecNumber evidence="2 7">3.5.1.23</ecNumber>
    </recommendedName>
</protein>
<dbReference type="EMBL" id="GDIQ01099385">
    <property type="protein sequence ID" value="JAL52341.1"/>
    <property type="molecule type" value="Transcribed_RNA"/>
</dbReference>
<dbReference type="EC" id="3.5.1.23" evidence="2 7"/>
<dbReference type="GO" id="GO:0016020">
    <property type="term" value="C:membrane"/>
    <property type="evidence" value="ECO:0007669"/>
    <property type="project" value="GOC"/>
</dbReference>
<evidence type="ECO:0000256" key="5">
    <source>
        <dbReference type="PIRSR" id="PIRSR606823-1"/>
    </source>
</evidence>
<dbReference type="Pfam" id="PF04734">
    <property type="entry name" value="Ceramidase_alk"/>
    <property type="match status" value="1"/>
</dbReference>
<feature type="signal peptide" evidence="8">
    <location>
        <begin position="1"/>
        <end position="27"/>
    </location>
</feature>
<dbReference type="GO" id="GO:0017040">
    <property type="term" value="F:N-acylsphingosine amidohydrolase activity"/>
    <property type="evidence" value="ECO:0007669"/>
    <property type="project" value="UniProtKB-UniRule"/>
</dbReference>
<comment type="cofactor">
    <cofactor evidence="6">
        <name>Zn(2+)</name>
        <dbReference type="ChEBI" id="CHEBI:29105"/>
    </cofactor>
    <text evidence="6">Binds 1 zinc ion per subunit.</text>
</comment>
<dbReference type="Pfam" id="PF17048">
    <property type="entry name" value="Ceramidse_alk_C"/>
    <property type="match status" value="1"/>
</dbReference>
<evidence type="ECO:0000256" key="6">
    <source>
        <dbReference type="PIRSR" id="PIRSR606823-2"/>
    </source>
</evidence>
<evidence type="ECO:0000256" key="4">
    <source>
        <dbReference type="ARBA" id="ARBA00022801"/>
    </source>
</evidence>
<dbReference type="GO" id="GO:0042759">
    <property type="term" value="P:long-chain fatty acid biosynthetic process"/>
    <property type="evidence" value="ECO:0007669"/>
    <property type="project" value="TreeGrafter"/>
</dbReference>
<evidence type="ECO:0000256" key="8">
    <source>
        <dbReference type="SAM" id="SignalP"/>
    </source>
</evidence>
<dbReference type="Gene3D" id="2.60.40.2300">
    <property type="entry name" value="Neutral/alkaline non-lysosomal ceramidase, C-terminal domain"/>
    <property type="match status" value="1"/>
</dbReference>
<evidence type="ECO:0000256" key="2">
    <source>
        <dbReference type="ARBA" id="ARBA00011891"/>
    </source>
</evidence>
<feature type="binding site" evidence="6">
    <location>
        <position position="474"/>
    </location>
    <ligand>
        <name>Zn(2+)</name>
        <dbReference type="ChEBI" id="CHEBI:29105"/>
    </ligand>
</feature>
<reference evidence="11" key="1">
    <citation type="submission" date="2015-10" db="EMBL/GenBank/DDBJ databases">
        <title>EvidentialGene: Evidence-directed Construction of Complete mRNA Transcriptomes without Genomes.</title>
        <authorList>
            <person name="Gilbert D.G."/>
        </authorList>
    </citation>
    <scope>NUCLEOTIDE SEQUENCE</scope>
</reference>
<dbReference type="GO" id="GO:0046512">
    <property type="term" value="P:sphingosine biosynthetic process"/>
    <property type="evidence" value="ECO:0007669"/>
    <property type="project" value="TreeGrafter"/>
</dbReference>
<accession>A0A0P5RKM4</accession>
<dbReference type="FunFam" id="2.60.40.2300:FF:000008">
    <property type="entry name" value="Uncharacterized protein"/>
    <property type="match status" value="1"/>
</dbReference>